<keyword evidence="2" id="KW-1133">Transmembrane helix</keyword>
<keyword evidence="1" id="KW-0732">Signal</keyword>
<dbReference type="InterPro" id="IPR054828">
    <property type="entry name" value="Vit_B12_bind_prot"/>
</dbReference>
<evidence type="ECO:0000256" key="1">
    <source>
        <dbReference type="ARBA" id="ARBA00022729"/>
    </source>
</evidence>
<dbReference type="PANTHER" id="PTHR30535">
    <property type="entry name" value="VITAMIN B12-BINDING PROTEIN"/>
    <property type="match status" value="1"/>
</dbReference>
<dbReference type="Proteomes" id="UP000461670">
    <property type="component" value="Unassembled WGS sequence"/>
</dbReference>
<keyword evidence="2" id="KW-0812">Transmembrane</keyword>
<evidence type="ECO:0000256" key="2">
    <source>
        <dbReference type="SAM" id="Phobius"/>
    </source>
</evidence>
<dbReference type="PANTHER" id="PTHR30535:SF34">
    <property type="entry name" value="MOLYBDATE-BINDING PROTEIN MOLA"/>
    <property type="match status" value="1"/>
</dbReference>
<dbReference type="PROSITE" id="PS50983">
    <property type="entry name" value="FE_B12_PBP"/>
    <property type="match status" value="1"/>
</dbReference>
<dbReference type="Pfam" id="PF01497">
    <property type="entry name" value="Peripla_BP_2"/>
    <property type="match status" value="1"/>
</dbReference>
<name>A0A7V8FM59_9BURK</name>
<comment type="caution">
    <text evidence="4">The sequence shown here is derived from an EMBL/GenBank/DDBJ whole genome shotgun (WGS) entry which is preliminary data.</text>
</comment>
<accession>A0A7V8FM59</accession>
<evidence type="ECO:0000313" key="4">
    <source>
        <dbReference type="EMBL" id="KAF1019730.1"/>
    </source>
</evidence>
<dbReference type="GO" id="GO:0071281">
    <property type="term" value="P:cellular response to iron ion"/>
    <property type="evidence" value="ECO:0007669"/>
    <property type="project" value="TreeGrafter"/>
</dbReference>
<dbReference type="Gene3D" id="3.40.50.1980">
    <property type="entry name" value="Nitrogenase molybdenum iron protein domain"/>
    <property type="match status" value="2"/>
</dbReference>
<protein>
    <submittedName>
        <fullName evidence="4">Vitamin B12-binding protein</fullName>
    </submittedName>
</protein>
<keyword evidence="2" id="KW-0472">Membrane</keyword>
<dbReference type="AlphaFoldDB" id="A0A7V8FM59"/>
<organism evidence="4 5">
    <name type="scientific">Paracidovorax wautersii</name>
    <dbReference type="NCBI Taxonomy" id="1177982"/>
    <lineage>
        <taxon>Bacteria</taxon>
        <taxon>Pseudomonadati</taxon>
        <taxon>Pseudomonadota</taxon>
        <taxon>Betaproteobacteria</taxon>
        <taxon>Burkholderiales</taxon>
        <taxon>Comamonadaceae</taxon>
        <taxon>Paracidovorax</taxon>
    </lineage>
</organism>
<evidence type="ECO:0000259" key="3">
    <source>
        <dbReference type="PROSITE" id="PS50983"/>
    </source>
</evidence>
<dbReference type="InterPro" id="IPR002491">
    <property type="entry name" value="ABC_transptr_periplasmic_BD"/>
</dbReference>
<gene>
    <name evidence="4" type="primary">btuF_1</name>
    <name evidence="4" type="ORF">GAK30_02963</name>
</gene>
<feature type="transmembrane region" description="Helical" evidence="2">
    <location>
        <begin position="28"/>
        <end position="50"/>
    </location>
</feature>
<sequence length="326" mass="34671">MPVTSFATPLRRLFRWNWCVRAGFGQGLVMGMAMLMLGLAAVPAAAAIAIQDDRQRQVVLDAPPQRVVSQLPSLTESVCALGACERLVGVDDFSNWPSAAVQPLPRLGGLEDTQIERVLALKPDLVLMSVASRAAGRLESLGVRVVALEPRSLDDVGRVLRQTGVELGLPPQRAEAVWAQVNAEVDQAAATTAGAKATRVYIEIGSGPYAAGPTSFIGGLLQRLGATNIVPADMGAYPRLNPEFVVRAQPQRIVVSARNARELARRPGWAALPALRDGQVCVLDDAQMDVLVRPGPRLGDAARLLADCLMGRFDGRAPVLLQGTAP</sequence>
<dbReference type="EMBL" id="WNDQ01000049">
    <property type="protein sequence ID" value="KAF1019730.1"/>
    <property type="molecule type" value="Genomic_DNA"/>
</dbReference>
<dbReference type="InterPro" id="IPR050902">
    <property type="entry name" value="ABC_Transporter_SBP"/>
</dbReference>
<proteinExistence type="predicted"/>
<dbReference type="SUPFAM" id="SSF53807">
    <property type="entry name" value="Helical backbone' metal receptor"/>
    <property type="match status" value="1"/>
</dbReference>
<evidence type="ECO:0000313" key="5">
    <source>
        <dbReference type="Proteomes" id="UP000461670"/>
    </source>
</evidence>
<feature type="domain" description="Fe/B12 periplasmic-binding" evidence="3">
    <location>
        <begin position="66"/>
        <end position="317"/>
    </location>
</feature>
<dbReference type="NCBIfam" id="NF038402">
    <property type="entry name" value="TroA_like"/>
    <property type="match status" value="1"/>
</dbReference>
<reference evidence="5" key="1">
    <citation type="journal article" date="2020" name="MBio">
        <title>Horizontal gene transfer to a defensive symbiont with a reduced genome amongst a multipartite beetle microbiome.</title>
        <authorList>
            <person name="Waterworth S.C."/>
            <person name="Florez L.V."/>
            <person name="Rees E.R."/>
            <person name="Hertweck C."/>
            <person name="Kaltenpoth M."/>
            <person name="Kwan J.C."/>
        </authorList>
    </citation>
    <scope>NUCLEOTIDE SEQUENCE [LARGE SCALE GENOMIC DNA]</scope>
</reference>